<dbReference type="Gene3D" id="2.60.120.330">
    <property type="entry name" value="B-lactam Antibiotic, Isopenicillin N Synthase, Chain"/>
    <property type="match status" value="1"/>
</dbReference>
<dbReference type="Pfam" id="PF14226">
    <property type="entry name" value="DIOX_N"/>
    <property type="match status" value="1"/>
</dbReference>
<reference evidence="7" key="1">
    <citation type="submission" date="2020-02" db="EMBL/GenBank/DDBJ databases">
        <authorList>
            <person name="Scholz U."/>
            <person name="Mascher M."/>
            <person name="Fiebig A."/>
        </authorList>
    </citation>
    <scope>NUCLEOTIDE SEQUENCE</scope>
</reference>
<sequence>MARKPALEEMAGILELPVVDFSSLDRASTAKLIRQACLEYGFFYLVNHGIEEGLLGRVFEGSKNLFSLPLDEKMKMQRNEGHRGYTPPFAEKLDPSLPSKGDLKESFYIGPMEGNELQWLSNQWPSEEILPYWRETMVLYYEKALSVGKILTSLIALALDLEECFFEKIGALHKPMAFLRLLHYPDSASGSIDGEFGASAHTDYGIVTLLACDGVPGLQICREKDEYPRVWEDVPHLDGALVVNVGDLLERWTNCLFRSTLHRVLATGLERYSIAFFLEPNSDCLVECLDSCRSEACPPRFPPVRSSDYLKERLRITYASEEHQA</sequence>
<dbReference type="PRINTS" id="PR00682">
    <property type="entry name" value="IPNSYNTHASE"/>
</dbReference>
<proteinExistence type="inferred from homology"/>
<dbReference type="InterPro" id="IPR027443">
    <property type="entry name" value="IPNS-like_sf"/>
</dbReference>
<dbReference type="SUPFAM" id="SSF51197">
    <property type="entry name" value="Clavaminate synthase-like"/>
    <property type="match status" value="1"/>
</dbReference>
<name>A0A7I8L112_SPIIN</name>
<dbReference type="AlphaFoldDB" id="A0A7I8L112"/>
<evidence type="ECO:0000256" key="5">
    <source>
        <dbReference type="RuleBase" id="RU003682"/>
    </source>
</evidence>
<dbReference type="Proteomes" id="UP000663760">
    <property type="component" value="Chromosome 10"/>
</dbReference>
<protein>
    <recommendedName>
        <fullName evidence="6">Fe2OG dioxygenase domain-containing protein</fullName>
    </recommendedName>
</protein>
<dbReference type="InterPro" id="IPR005123">
    <property type="entry name" value="Oxoglu/Fe-dep_dioxygenase_dom"/>
</dbReference>
<feature type="domain" description="Fe2OG dioxygenase" evidence="6">
    <location>
        <begin position="174"/>
        <end position="280"/>
    </location>
</feature>
<keyword evidence="4 5" id="KW-0408">Iron</keyword>
<evidence type="ECO:0000256" key="4">
    <source>
        <dbReference type="ARBA" id="ARBA00023004"/>
    </source>
</evidence>
<dbReference type="InterPro" id="IPR026992">
    <property type="entry name" value="DIOX_N"/>
</dbReference>
<gene>
    <name evidence="7" type="ORF">SI8410_10014405</name>
</gene>
<keyword evidence="3 5" id="KW-0560">Oxidoreductase</keyword>
<keyword evidence="8" id="KW-1185">Reference proteome</keyword>
<dbReference type="InterPro" id="IPR044861">
    <property type="entry name" value="IPNS-like_FE2OG_OXY"/>
</dbReference>
<dbReference type="PROSITE" id="PS51471">
    <property type="entry name" value="FE2OG_OXY"/>
    <property type="match status" value="1"/>
</dbReference>
<dbReference type="GO" id="GO:0051213">
    <property type="term" value="F:dioxygenase activity"/>
    <property type="evidence" value="ECO:0007669"/>
    <property type="project" value="UniProtKB-ARBA"/>
</dbReference>
<comment type="similarity">
    <text evidence="1 5">Belongs to the iron/ascorbate-dependent oxidoreductase family.</text>
</comment>
<dbReference type="OrthoDB" id="288590at2759"/>
<dbReference type="Pfam" id="PF03171">
    <property type="entry name" value="2OG-FeII_Oxy"/>
    <property type="match status" value="1"/>
</dbReference>
<organism evidence="7 8">
    <name type="scientific">Spirodela intermedia</name>
    <name type="common">Intermediate duckweed</name>
    <dbReference type="NCBI Taxonomy" id="51605"/>
    <lineage>
        <taxon>Eukaryota</taxon>
        <taxon>Viridiplantae</taxon>
        <taxon>Streptophyta</taxon>
        <taxon>Embryophyta</taxon>
        <taxon>Tracheophyta</taxon>
        <taxon>Spermatophyta</taxon>
        <taxon>Magnoliopsida</taxon>
        <taxon>Liliopsida</taxon>
        <taxon>Araceae</taxon>
        <taxon>Lemnoideae</taxon>
        <taxon>Spirodela</taxon>
    </lineage>
</organism>
<evidence type="ECO:0000313" key="7">
    <source>
        <dbReference type="EMBL" id="CAA7403727.1"/>
    </source>
</evidence>
<evidence type="ECO:0000259" key="6">
    <source>
        <dbReference type="PROSITE" id="PS51471"/>
    </source>
</evidence>
<dbReference type="PANTHER" id="PTHR10209:SF590">
    <property type="entry name" value="2-OXOGLUTARATE (2OG) AND FE(II)-DEPENDENT OXYGENASE SUPERFAMILY PROTEIN"/>
    <property type="match status" value="1"/>
</dbReference>
<evidence type="ECO:0000256" key="2">
    <source>
        <dbReference type="ARBA" id="ARBA00022723"/>
    </source>
</evidence>
<keyword evidence="2 5" id="KW-0479">Metal-binding</keyword>
<accession>A0A7I8L112</accession>
<evidence type="ECO:0000256" key="3">
    <source>
        <dbReference type="ARBA" id="ARBA00023002"/>
    </source>
</evidence>
<dbReference type="FunFam" id="2.60.120.330:FF:000006">
    <property type="entry name" value="2-oxoglutarate-Fe(II) type oxidoreductase hxnY"/>
    <property type="match status" value="1"/>
</dbReference>
<dbReference type="GO" id="GO:0046872">
    <property type="term" value="F:metal ion binding"/>
    <property type="evidence" value="ECO:0007669"/>
    <property type="project" value="UniProtKB-KW"/>
</dbReference>
<dbReference type="PANTHER" id="PTHR10209">
    <property type="entry name" value="OXIDOREDUCTASE, 2OG-FE II OXYGENASE FAMILY PROTEIN"/>
    <property type="match status" value="1"/>
</dbReference>
<evidence type="ECO:0000256" key="1">
    <source>
        <dbReference type="ARBA" id="ARBA00008056"/>
    </source>
</evidence>
<evidence type="ECO:0000313" key="8">
    <source>
        <dbReference type="Proteomes" id="UP000663760"/>
    </source>
</evidence>
<dbReference type="EMBL" id="LR746273">
    <property type="protein sequence ID" value="CAA7403727.1"/>
    <property type="molecule type" value="Genomic_DNA"/>
</dbReference>